<keyword evidence="3" id="KW-1185">Reference proteome</keyword>
<accession>A0A3E0U6Q5</accession>
<dbReference type="InterPro" id="IPR012902">
    <property type="entry name" value="N_methyl_site"/>
</dbReference>
<evidence type="ECO:0000313" key="3">
    <source>
        <dbReference type="Proteomes" id="UP000256899"/>
    </source>
</evidence>
<dbReference type="AlphaFoldDB" id="A0A3E0U6Q5"/>
<feature type="transmembrane region" description="Helical" evidence="1">
    <location>
        <begin position="35"/>
        <end position="57"/>
    </location>
</feature>
<dbReference type="RefSeq" id="WP_116016960.1">
    <property type="nucleotide sequence ID" value="NZ_QUOT01000001.1"/>
</dbReference>
<dbReference type="SUPFAM" id="SSF54523">
    <property type="entry name" value="Pili subunits"/>
    <property type="match status" value="1"/>
</dbReference>
<comment type="caution">
    <text evidence="2">The sequence shown here is derived from an EMBL/GenBank/DDBJ whole genome shotgun (WGS) entry which is preliminary data.</text>
</comment>
<dbReference type="InterPro" id="IPR045584">
    <property type="entry name" value="Pilin-like"/>
</dbReference>
<keyword evidence="1" id="KW-0472">Membrane</keyword>
<sequence length="187" mass="20387">MDNNSLKITNCARRDTLSIDKSALPKSYSKLDTQLGFTLLELIVTIIIIGVLAVTILPRFTGSDGFEEYSYRTQAIAILRNAQQRAMNQDASACNRILIDSTRLGIPDNANCNGFTSDFGDRDNDFTRLTELNTANSGVTISTTASGNTIIFDQMGRPSCGNNCAIQITGDEPLRIVIESQGFIHAD</sequence>
<dbReference type="NCBIfam" id="TIGR02532">
    <property type="entry name" value="IV_pilin_GFxxxE"/>
    <property type="match status" value="1"/>
</dbReference>
<evidence type="ECO:0000313" key="2">
    <source>
        <dbReference type="EMBL" id="REL31825.1"/>
    </source>
</evidence>
<keyword evidence="1" id="KW-1133">Transmembrane helix</keyword>
<dbReference type="EMBL" id="QUOT01000001">
    <property type="protein sequence ID" value="REL31825.1"/>
    <property type="molecule type" value="Genomic_DNA"/>
</dbReference>
<protein>
    <submittedName>
        <fullName evidence="2">Type II secretion system protein</fullName>
    </submittedName>
</protein>
<dbReference type="Proteomes" id="UP000256899">
    <property type="component" value="Unassembled WGS sequence"/>
</dbReference>
<name>A0A3E0U6Q5_9GAMM</name>
<dbReference type="Pfam" id="PF07963">
    <property type="entry name" value="N_methyl"/>
    <property type="match status" value="1"/>
</dbReference>
<proteinExistence type="predicted"/>
<keyword evidence="1" id="KW-0812">Transmembrane</keyword>
<organism evidence="2 3">
    <name type="scientific">Thalassotalea euphylliae</name>
    <dbReference type="NCBI Taxonomy" id="1655234"/>
    <lineage>
        <taxon>Bacteria</taxon>
        <taxon>Pseudomonadati</taxon>
        <taxon>Pseudomonadota</taxon>
        <taxon>Gammaproteobacteria</taxon>
        <taxon>Alteromonadales</taxon>
        <taxon>Colwelliaceae</taxon>
        <taxon>Thalassotalea</taxon>
    </lineage>
</organism>
<dbReference type="Gene3D" id="3.30.700.10">
    <property type="entry name" value="Glycoprotein, Type 4 Pilin"/>
    <property type="match status" value="1"/>
</dbReference>
<evidence type="ECO:0000256" key="1">
    <source>
        <dbReference type="SAM" id="Phobius"/>
    </source>
</evidence>
<gene>
    <name evidence="2" type="ORF">DXX94_14475</name>
</gene>
<reference evidence="3" key="1">
    <citation type="submission" date="2018-08" db="EMBL/GenBank/DDBJ databases">
        <title>Thalassotalea euphylliae genome.</title>
        <authorList>
            <person name="Summers S."/>
            <person name="Rice S.A."/>
            <person name="Freckelton M.L."/>
            <person name="Nedved B.T."/>
            <person name="Hadfield M.G."/>
        </authorList>
    </citation>
    <scope>NUCLEOTIDE SEQUENCE [LARGE SCALE GENOMIC DNA]</scope>
    <source>
        <strain evidence="3">H3</strain>
    </source>
</reference>